<feature type="transmembrane region" description="Helical" evidence="1">
    <location>
        <begin position="173"/>
        <end position="194"/>
    </location>
</feature>
<keyword evidence="1" id="KW-1133">Transmembrane helix</keyword>
<keyword evidence="1" id="KW-0812">Transmembrane</keyword>
<gene>
    <name evidence="3" type="ORF">TeGR_g9098</name>
</gene>
<feature type="transmembrane region" description="Helical" evidence="1">
    <location>
        <begin position="231"/>
        <end position="250"/>
    </location>
</feature>
<name>A0ABQ6MXX7_9STRA</name>
<keyword evidence="4" id="KW-1185">Reference proteome</keyword>
<feature type="chain" id="PRO_5047519602" evidence="2">
    <location>
        <begin position="22"/>
        <end position="252"/>
    </location>
</feature>
<organism evidence="3 4">
    <name type="scientific">Tetraparma gracilis</name>
    <dbReference type="NCBI Taxonomy" id="2962635"/>
    <lineage>
        <taxon>Eukaryota</taxon>
        <taxon>Sar</taxon>
        <taxon>Stramenopiles</taxon>
        <taxon>Ochrophyta</taxon>
        <taxon>Bolidophyceae</taxon>
        <taxon>Parmales</taxon>
        <taxon>Triparmaceae</taxon>
        <taxon>Tetraparma</taxon>
    </lineage>
</organism>
<accession>A0ABQ6MXX7</accession>
<keyword evidence="2" id="KW-0732">Signal</keyword>
<reference evidence="3 4" key="1">
    <citation type="journal article" date="2023" name="Commun. Biol.">
        <title>Genome analysis of Parmales, the sister group of diatoms, reveals the evolutionary specialization of diatoms from phago-mixotrophs to photoautotrophs.</title>
        <authorList>
            <person name="Ban H."/>
            <person name="Sato S."/>
            <person name="Yoshikawa S."/>
            <person name="Yamada K."/>
            <person name="Nakamura Y."/>
            <person name="Ichinomiya M."/>
            <person name="Sato N."/>
            <person name="Blanc-Mathieu R."/>
            <person name="Endo H."/>
            <person name="Kuwata A."/>
            <person name="Ogata H."/>
        </authorList>
    </citation>
    <scope>NUCLEOTIDE SEQUENCE [LARGE SCALE GENOMIC DNA]</scope>
</reference>
<feature type="transmembrane region" description="Helical" evidence="1">
    <location>
        <begin position="142"/>
        <end position="166"/>
    </location>
</feature>
<evidence type="ECO:0000256" key="1">
    <source>
        <dbReference type="SAM" id="Phobius"/>
    </source>
</evidence>
<dbReference type="EMBL" id="BRYB01003340">
    <property type="protein sequence ID" value="GMI34927.1"/>
    <property type="molecule type" value="Genomic_DNA"/>
</dbReference>
<dbReference type="Proteomes" id="UP001165060">
    <property type="component" value="Unassembled WGS sequence"/>
</dbReference>
<evidence type="ECO:0000313" key="3">
    <source>
        <dbReference type="EMBL" id="GMI34927.1"/>
    </source>
</evidence>
<evidence type="ECO:0000256" key="2">
    <source>
        <dbReference type="SAM" id="SignalP"/>
    </source>
</evidence>
<comment type="caution">
    <text evidence="3">The sequence shown here is derived from an EMBL/GenBank/DDBJ whole genome shotgun (WGS) entry which is preliminary data.</text>
</comment>
<keyword evidence="1" id="KW-0472">Membrane</keyword>
<proteinExistence type="predicted"/>
<protein>
    <submittedName>
        <fullName evidence="3">Uncharacterized protein</fullName>
    </submittedName>
</protein>
<evidence type="ECO:0000313" key="4">
    <source>
        <dbReference type="Proteomes" id="UP001165060"/>
    </source>
</evidence>
<sequence length="252" mass="27710">MKSVLMLIWLSGPLFVSSVFAAVAQLGAIYYVFDMNSTTKETYDELGVDQCYAPGSALFLRWICVTVFVASVLMDLKESCSIVSYLSLIPTINKWTDADKEALDDKNSLLTKRVVVAKTNGTQYQIEVICCGGISSLERAWWWLWIVVKVVAELGCMVAGSGYVLYADSNENLILNSVALLFITQIDDIAYSFAVTDYFKGLLDGLPDIGKVECTDPEHKAGDGLVLAQLFGPWLSICLLFGTTSIMWGVNC</sequence>
<feature type="signal peptide" evidence="2">
    <location>
        <begin position="1"/>
        <end position="21"/>
    </location>
</feature>